<evidence type="ECO:0000259" key="17">
    <source>
        <dbReference type="Pfam" id="PF22461"/>
    </source>
</evidence>
<feature type="domain" description="Polysaccharide export protein N-terminal" evidence="16">
    <location>
        <begin position="7"/>
        <end position="96"/>
    </location>
</feature>
<dbReference type="PANTHER" id="PTHR33619:SF3">
    <property type="entry name" value="POLYSACCHARIDE EXPORT PROTEIN GFCE-RELATED"/>
    <property type="match status" value="1"/>
</dbReference>
<keyword evidence="15" id="KW-1133">Transmembrane helix</keyword>
<comment type="similarity">
    <text evidence="2">Belongs to the BexD/CtrA/VexA family.</text>
</comment>
<keyword evidence="6 15" id="KW-0812">Transmembrane</keyword>
<dbReference type="RefSeq" id="WP_256536757.1">
    <property type="nucleotide sequence ID" value="NZ_JANHOH010000001.1"/>
</dbReference>
<keyword evidence="3" id="KW-0813">Transport</keyword>
<dbReference type="Gene3D" id="3.10.560.10">
    <property type="entry name" value="Outer membrane lipoprotein wza domain like"/>
    <property type="match status" value="1"/>
</dbReference>
<dbReference type="Pfam" id="PF22461">
    <property type="entry name" value="SLBB_2"/>
    <property type="match status" value="1"/>
</dbReference>
<evidence type="ECO:0000256" key="3">
    <source>
        <dbReference type="ARBA" id="ARBA00022448"/>
    </source>
</evidence>
<keyword evidence="10" id="KW-0626">Porin</keyword>
<evidence type="ECO:0000259" key="16">
    <source>
        <dbReference type="Pfam" id="PF02563"/>
    </source>
</evidence>
<keyword evidence="14" id="KW-0449">Lipoprotein</keyword>
<dbReference type="InterPro" id="IPR003715">
    <property type="entry name" value="Poly_export_N"/>
</dbReference>
<evidence type="ECO:0000256" key="11">
    <source>
        <dbReference type="ARBA" id="ARBA00023136"/>
    </source>
</evidence>
<evidence type="ECO:0000256" key="6">
    <source>
        <dbReference type="ARBA" id="ARBA00022692"/>
    </source>
</evidence>
<feature type="transmembrane region" description="Helical" evidence="15">
    <location>
        <begin position="197"/>
        <end position="216"/>
    </location>
</feature>
<keyword evidence="13" id="KW-0998">Cell outer membrane</keyword>
<evidence type="ECO:0000256" key="2">
    <source>
        <dbReference type="ARBA" id="ARBA00009450"/>
    </source>
</evidence>
<dbReference type="InterPro" id="IPR054765">
    <property type="entry name" value="SLBB_dom"/>
</dbReference>
<dbReference type="PANTHER" id="PTHR33619">
    <property type="entry name" value="POLYSACCHARIDE EXPORT PROTEIN GFCE-RELATED"/>
    <property type="match status" value="1"/>
</dbReference>
<evidence type="ECO:0000313" key="19">
    <source>
        <dbReference type="Proteomes" id="UP001204376"/>
    </source>
</evidence>
<evidence type="ECO:0000256" key="8">
    <source>
        <dbReference type="ARBA" id="ARBA00023047"/>
    </source>
</evidence>
<evidence type="ECO:0000256" key="14">
    <source>
        <dbReference type="ARBA" id="ARBA00023288"/>
    </source>
</evidence>
<evidence type="ECO:0000256" key="13">
    <source>
        <dbReference type="ARBA" id="ARBA00023237"/>
    </source>
</evidence>
<keyword evidence="19" id="KW-1185">Reference proteome</keyword>
<comment type="subcellular location">
    <subcellularLocation>
        <location evidence="1">Cell outer membrane</location>
        <topology evidence="1">Multi-pass membrane protein</topology>
    </subcellularLocation>
</comment>
<keyword evidence="11 15" id="KW-0472">Membrane</keyword>
<gene>
    <name evidence="18" type="ORF">NPE20_01165</name>
</gene>
<accession>A0ABT1SWS4</accession>
<dbReference type="EMBL" id="JANHOH010000001">
    <property type="protein sequence ID" value="MCQ6956541.1"/>
    <property type="molecule type" value="Genomic_DNA"/>
</dbReference>
<proteinExistence type="inferred from homology"/>
<evidence type="ECO:0000256" key="9">
    <source>
        <dbReference type="ARBA" id="ARBA00023065"/>
    </source>
</evidence>
<evidence type="ECO:0000256" key="10">
    <source>
        <dbReference type="ARBA" id="ARBA00023114"/>
    </source>
</evidence>
<sequence length="218" mass="24377">MTKLLEDSEPRIQPNDLLNIRVNTISAESNTLFNNISYTNSNNYDLIKSGYRVDKAGEISFPVLGQVKLGGLTVEEAKVKLVKILSDYTKNPVVNLDFINFKVTVIGEVLRPGTYTVNDESITLLGALGLAGDMTPYAKRNNVLIVRETNGVRTTERINLNSSEIFESKYYYLKQNDIVYVEPEKAKLLQTDQNNRFIPIIAASMSVIAVVVSILLRN</sequence>
<dbReference type="InterPro" id="IPR049712">
    <property type="entry name" value="Poly_export"/>
</dbReference>
<evidence type="ECO:0000256" key="5">
    <source>
        <dbReference type="ARBA" id="ARBA00022597"/>
    </source>
</evidence>
<protein>
    <submittedName>
        <fullName evidence="18">Polysaccharide biosynthesis/export family protein</fullName>
    </submittedName>
</protein>
<keyword evidence="8" id="KW-0625">Polysaccharide transport</keyword>
<keyword evidence="12" id="KW-0564">Palmitate</keyword>
<dbReference type="Pfam" id="PF02563">
    <property type="entry name" value="Poly_export"/>
    <property type="match status" value="1"/>
</dbReference>
<reference evidence="18 19" key="1">
    <citation type="submission" date="2022-07" db="EMBL/GenBank/DDBJ databases">
        <title>Mucilaginibacter sp. JC4.</title>
        <authorList>
            <person name="Le V."/>
            <person name="Ko S.-R."/>
            <person name="Ahn C.-Y."/>
            <person name="Oh H.-M."/>
        </authorList>
    </citation>
    <scope>NUCLEOTIDE SEQUENCE [LARGE SCALE GENOMIC DNA]</scope>
    <source>
        <strain evidence="18 19">JC4</strain>
    </source>
</reference>
<organism evidence="18 19">
    <name type="scientific">Mucilaginibacter aquariorum</name>
    <dbReference type="NCBI Taxonomy" id="2967225"/>
    <lineage>
        <taxon>Bacteria</taxon>
        <taxon>Pseudomonadati</taxon>
        <taxon>Bacteroidota</taxon>
        <taxon>Sphingobacteriia</taxon>
        <taxon>Sphingobacteriales</taxon>
        <taxon>Sphingobacteriaceae</taxon>
        <taxon>Mucilaginibacter</taxon>
    </lineage>
</organism>
<feature type="domain" description="SLBB" evidence="17">
    <location>
        <begin position="102"/>
        <end position="181"/>
    </location>
</feature>
<evidence type="ECO:0000313" key="18">
    <source>
        <dbReference type="EMBL" id="MCQ6956541.1"/>
    </source>
</evidence>
<evidence type="ECO:0000256" key="12">
    <source>
        <dbReference type="ARBA" id="ARBA00023139"/>
    </source>
</evidence>
<evidence type="ECO:0000256" key="1">
    <source>
        <dbReference type="ARBA" id="ARBA00004571"/>
    </source>
</evidence>
<keyword evidence="4" id="KW-1134">Transmembrane beta strand</keyword>
<comment type="caution">
    <text evidence="18">The sequence shown here is derived from an EMBL/GenBank/DDBJ whole genome shotgun (WGS) entry which is preliminary data.</text>
</comment>
<name>A0ABT1SWS4_9SPHI</name>
<evidence type="ECO:0000256" key="15">
    <source>
        <dbReference type="SAM" id="Phobius"/>
    </source>
</evidence>
<evidence type="ECO:0000256" key="7">
    <source>
        <dbReference type="ARBA" id="ARBA00022729"/>
    </source>
</evidence>
<keyword evidence="7" id="KW-0732">Signal</keyword>
<evidence type="ECO:0000256" key="4">
    <source>
        <dbReference type="ARBA" id="ARBA00022452"/>
    </source>
</evidence>
<keyword evidence="9" id="KW-0406">Ion transport</keyword>
<dbReference type="Proteomes" id="UP001204376">
    <property type="component" value="Unassembled WGS sequence"/>
</dbReference>
<keyword evidence="5" id="KW-0762">Sugar transport</keyword>